<proteinExistence type="predicted"/>
<dbReference type="RefSeq" id="WP_184973353.1">
    <property type="nucleotide sequence ID" value="NZ_JACHIN010000019.1"/>
</dbReference>
<accession>A0A7W8AEV7</accession>
<protein>
    <recommendedName>
        <fullName evidence="3">Sulfotransferase family protein</fullName>
    </recommendedName>
</protein>
<sequence length="236" mass="26901">MVEVIGAGMGRTGTYSLRLALETLGYRPCHHMSSLGEREELIPRWEAAVRGEAVDWPDLLTGFRAACDWPACSFWRELAEAFPKAKIVLTVRDPARWYASAHRTIYHFMARKPGMRGLVMRLEDTFYPSLARRRALAQRLIWQDTFGGRFGEPEHAMEVFRRHNDAVLAEVPADRLLVFDVREGWAPLCDFLGTAVPTLPFPHVNQAESFIRTAALRRRKVLTLRRVAPEDGSAIR</sequence>
<reference evidence="1 2" key="1">
    <citation type="submission" date="2020-08" db="EMBL/GenBank/DDBJ databases">
        <title>Genomic Encyclopedia of Type Strains, Phase IV (KMG-IV): sequencing the most valuable type-strain genomes for metagenomic binning, comparative biology and taxonomic classification.</title>
        <authorList>
            <person name="Goeker M."/>
        </authorList>
    </citation>
    <scope>NUCLEOTIDE SEQUENCE [LARGE SCALE GENOMIC DNA]</scope>
    <source>
        <strain evidence="1 2">DSM 45385</strain>
    </source>
</reference>
<keyword evidence="2" id="KW-1185">Reference proteome</keyword>
<dbReference type="InterPro" id="IPR027417">
    <property type="entry name" value="P-loop_NTPase"/>
</dbReference>
<dbReference type="Proteomes" id="UP000568380">
    <property type="component" value="Unassembled WGS sequence"/>
</dbReference>
<dbReference type="PANTHER" id="PTHR36978:SF4">
    <property type="entry name" value="P-LOOP CONTAINING NUCLEOSIDE TRIPHOSPHATE HYDROLASE PROTEIN"/>
    <property type="match status" value="1"/>
</dbReference>
<dbReference type="PANTHER" id="PTHR36978">
    <property type="entry name" value="P-LOOP CONTAINING NUCLEOTIDE TRIPHOSPHATE HYDROLASE"/>
    <property type="match status" value="1"/>
</dbReference>
<evidence type="ECO:0000313" key="1">
    <source>
        <dbReference type="EMBL" id="MBB5083870.1"/>
    </source>
</evidence>
<comment type="caution">
    <text evidence="1">The sequence shown here is derived from an EMBL/GenBank/DDBJ whole genome shotgun (WGS) entry which is preliminary data.</text>
</comment>
<evidence type="ECO:0000313" key="2">
    <source>
        <dbReference type="Proteomes" id="UP000568380"/>
    </source>
</evidence>
<dbReference type="SUPFAM" id="SSF52540">
    <property type="entry name" value="P-loop containing nucleoside triphosphate hydrolases"/>
    <property type="match status" value="1"/>
</dbReference>
<organism evidence="1 2">
    <name type="scientific">Nonomuraea endophytica</name>
    <dbReference type="NCBI Taxonomy" id="714136"/>
    <lineage>
        <taxon>Bacteria</taxon>
        <taxon>Bacillati</taxon>
        <taxon>Actinomycetota</taxon>
        <taxon>Actinomycetes</taxon>
        <taxon>Streptosporangiales</taxon>
        <taxon>Streptosporangiaceae</taxon>
        <taxon>Nonomuraea</taxon>
    </lineage>
</organism>
<dbReference type="InterPro" id="IPR040632">
    <property type="entry name" value="Sulfotransfer_4"/>
</dbReference>
<gene>
    <name evidence="1" type="ORF">HNR40_009375</name>
</gene>
<name>A0A7W8AEV7_9ACTN</name>
<dbReference type="Pfam" id="PF17784">
    <property type="entry name" value="Sulfotransfer_4"/>
    <property type="match status" value="1"/>
</dbReference>
<evidence type="ECO:0008006" key="3">
    <source>
        <dbReference type="Google" id="ProtNLM"/>
    </source>
</evidence>
<dbReference type="AlphaFoldDB" id="A0A7W8AEV7"/>
<dbReference type="EMBL" id="JACHIN010000019">
    <property type="protein sequence ID" value="MBB5083870.1"/>
    <property type="molecule type" value="Genomic_DNA"/>
</dbReference>
<dbReference type="Gene3D" id="3.40.50.300">
    <property type="entry name" value="P-loop containing nucleotide triphosphate hydrolases"/>
    <property type="match status" value="1"/>
</dbReference>